<proteinExistence type="predicted"/>
<dbReference type="Proteomes" id="UP001494588">
    <property type="component" value="Unassembled WGS sequence"/>
</dbReference>
<sequence>MAKTTYPSTRQQPVQILDFRLANGARVRTVLKPQPDASGRQVAHVDLDYTNAGSTWLMPVASQGQPRSVFQAGVLAYQIAQHEAQNAGGIGIDEAQLEGEEFLEVADVEQITGNSMPVTKF</sequence>
<organism evidence="1 2">
    <name type="scientific">Paraburkholderia sabiae</name>
    <dbReference type="NCBI Taxonomy" id="273251"/>
    <lineage>
        <taxon>Bacteria</taxon>
        <taxon>Pseudomonadati</taxon>
        <taxon>Pseudomonadota</taxon>
        <taxon>Betaproteobacteria</taxon>
        <taxon>Burkholderiales</taxon>
        <taxon>Burkholderiaceae</taxon>
        <taxon>Paraburkholderia</taxon>
    </lineage>
</organism>
<name>A0ABU9QSP9_9BURK</name>
<dbReference type="RefSeq" id="WP_201662749.1">
    <property type="nucleotide sequence ID" value="NZ_CAJHCS010000081.1"/>
</dbReference>
<accession>A0ABU9QSP9</accession>
<reference evidence="1 2" key="1">
    <citation type="submission" date="2024-01" db="EMBL/GenBank/DDBJ databases">
        <title>The diversity of rhizobia nodulating Mimosa spp. in eleven states of Brazil covering several biomes is determined by host plant, location, and edaphic factors.</title>
        <authorList>
            <person name="Rouws L."/>
            <person name="Barauna A."/>
            <person name="Beukes C."/>
            <person name="De Faria S.M."/>
            <person name="Gross E."/>
            <person name="Dos Reis Junior F.B."/>
            <person name="Simon M."/>
            <person name="Maluk M."/>
            <person name="Odee D.W."/>
            <person name="Kenicer G."/>
            <person name="Young J.P.W."/>
            <person name="Reis V.M."/>
            <person name="Zilli J."/>
            <person name="James E.K."/>
        </authorList>
    </citation>
    <scope>NUCLEOTIDE SEQUENCE [LARGE SCALE GENOMIC DNA]</scope>
    <source>
        <strain evidence="1 2">JPY77</strain>
    </source>
</reference>
<evidence type="ECO:0000313" key="2">
    <source>
        <dbReference type="Proteomes" id="UP001494588"/>
    </source>
</evidence>
<evidence type="ECO:0000313" key="1">
    <source>
        <dbReference type="EMBL" id="MEM5292529.1"/>
    </source>
</evidence>
<protein>
    <submittedName>
        <fullName evidence="1">Uncharacterized protein</fullName>
    </submittedName>
</protein>
<keyword evidence="2" id="KW-1185">Reference proteome</keyword>
<gene>
    <name evidence="1" type="ORF">V4C55_43635</name>
</gene>
<comment type="caution">
    <text evidence="1">The sequence shown here is derived from an EMBL/GenBank/DDBJ whole genome shotgun (WGS) entry which is preliminary data.</text>
</comment>
<dbReference type="EMBL" id="JAZHGC010000106">
    <property type="protein sequence ID" value="MEM5292529.1"/>
    <property type="molecule type" value="Genomic_DNA"/>
</dbReference>